<protein>
    <recommendedName>
        <fullName evidence="30">Dynein heavy chain</fullName>
    </recommendedName>
</protein>
<name>A0AAU9WMX1_9CNID</name>
<feature type="domain" description="Dynein heavy chain region D6 P-loop" evidence="16">
    <location>
        <begin position="4065"/>
        <end position="4174"/>
    </location>
</feature>
<feature type="domain" description="Dynein axonemal heavy chain 2/5/8 coiled-coil" evidence="27">
    <location>
        <begin position="1247"/>
        <end position="1352"/>
    </location>
</feature>
<dbReference type="Pfam" id="PF03028">
    <property type="entry name" value="Dynein_heavy"/>
    <property type="match status" value="1"/>
</dbReference>
<dbReference type="Gene3D" id="1.10.8.1220">
    <property type="match status" value="1"/>
</dbReference>
<dbReference type="FunFam" id="1.10.287.2620:FF:000003">
    <property type="entry name" value="Dynein, axonemal, heavy chain 5"/>
    <property type="match status" value="1"/>
</dbReference>
<evidence type="ECO:0000256" key="4">
    <source>
        <dbReference type="ARBA" id="ARBA00022701"/>
    </source>
</evidence>
<dbReference type="PANTHER" id="PTHR46532">
    <property type="entry name" value="MALE FERTILITY FACTOR KL5"/>
    <property type="match status" value="1"/>
</dbReference>
<feature type="region of interest" description="Disordered" evidence="15">
    <location>
        <begin position="935"/>
        <end position="976"/>
    </location>
</feature>
<dbReference type="FunFam" id="1.20.58.1120:FF:000004">
    <property type="entry name" value="Dynein axonemal heavy chain 5"/>
    <property type="match status" value="1"/>
</dbReference>
<dbReference type="GO" id="GO:0045505">
    <property type="term" value="F:dynein intermediate chain binding"/>
    <property type="evidence" value="ECO:0007669"/>
    <property type="project" value="InterPro"/>
</dbReference>
<dbReference type="InterPro" id="IPR043157">
    <property type="entry name" value="Dynein_AAA1S"/>
</dbReference>
<dbReference type="Pfam" id="PF18199">
    <property type="entry name" value="Dynein_C"/>
    <property type="match status" value="1"/>
</dbReference>
<dbReference type="InterPro" id="IPR027417">
    <property type="entry name" value="P-loop_NTPase"/>
</dbReference>
<dbReference type="Gene3D" id="1.20.58.1120">
    <property type="match status" value="1"/>
</dbReference>
<evidence type="ECO:0000256" key="10">
    <source>
        <dbReference type="ARBA" id="ARBA00023069"/>
    </source>
</evidence>
<feature type="domain" description="Dynein heavy chain linker" evidence="18">
    <location>
        <begin position="1428"/>
        <end position="1831"/>
    </location>
</feature>
<evidence type="ECO:0000256" key="13">
    <source>
        <dbReference type="ARBA" id="ARBA00023273"/>
    </source>
</evidence>
<evidence type="ECO:0000256" key="8">
    <source>
        <dbReference type="ARBA" id="ARBA00023017"/>
    </source>
</evidence>
<keyword evidence="12" id="KW-0206">Cytoskeleton</keyword>
<dbReference type="FunFam" id="3.40.50.300:FF:000049">
    <property type="entry name" value="Dynein, axonemal, heavy chain 5"/>
    <property type="match status" value="1"/>
</dbReference>
<dbReference type="Gene3D" id="1.20.920.20">
    <property type="match status" value="1"/>
</dbReference>
<evidence type="ECO:0000259" key="19">
    <source>
        <dbReference type="Pfam" id="PF12774"/>
    </source>
</evidence>
<evidence type="ECO:0000256" key="14">
    <source>
        <dbReference type="SAM" id="Coils"/>
    </source>
</evidence>
<dbReference type="InterPro" id="IPR056759">
    <property type="entry name" value="DYH2-5-8_CC"/>
</dbReference>
<comment type="caution">
    <text evidence="28">The sequence shown here is derived from an EMBL/GenBank/DDBJ whole genome shotgun (WGS) entry which is preliminary data.</text>
</comment>
<dbReference type="InterPro" id="IPR024317">
    <property type="entry name" value="Dynein_heavy_chain_D4_dom"/>
</dbReference>
<feature type="region of interest" description="Disordered" evidence="15">
    <location>
        <begin position="1"/>
        <end position="64"/>
    </location>
</feature>
<dbReference type="Pfam" id="PF25007">
    <property type="entry name" value="DYH2-5-8_CC"/>
    <property type="match status" value="1"/>
</dbReference>
<evidence type="ECO:0008006" key="30">
    <source>
        <dbReference type="Google" id="ProtNLM"/>
    </source>
</evidence>
<dbReference type="Pfam" id="PF12774">
    <property type="entry name" value="AAA_6"/>
    <property type="match status" value="1"/>
</dbReference>
<comment type="subcellular location">
    <subcellularLocation>
        <location evidence="1">Cytoplasm</location>
        <location evidence="1">Cytoskeleton</location>
        <location evidence="1">Cilium axoneme</location>
    </subcellularLocation>
</comment>
<dbReference type="Pfam" id="PF08393">
    <property type="entry name" value="DHC_N2"/>
    <property type="match status" value="1"/>
</dbReference>
<dbReference type="FunFam" id="3.10.490.20:FF:000003">
    <property type="entry name" value="Dynein heavy chain 5, axonemal"/>
    <property type="match status" value="1"/>
</dbReference>
<dbReference type="Gene3D" id="1.10.287.2620">
    <property type="match status" value="1"/>
</dbReference>
<dbReference type="Pfam" id="PF08385">
    <property type="entry name" value="DHC_N1"/>
    <property type="match status" value="1"/>
</dbReference>
<dbReference type="Gene3D" id="6.10.140.1060">
    <property type="match status" value="1"/>
</dbReference>
<dbReference type="FunFam" id="1.20.1270.280:FF:000002">
    <property type="entry name" value="Dynein heavy chain 5, axonemal"/>
    <property type="match status" value="1"/>
</dbReference>
<evidence type="ECO:0000256" key="9">
    <source>
        <dbReference type="ARBA" id="ARBA00023054"/>
    </source>
</evidence>
<dbReference type="FunFam" id="1.20.140.100:FF:000003">
    <property type="entry name" value="Dynein, axonemal, heavy chain 5"/>
    <property type="match status" value="1"/>
</dbReference>
<feature type="domain" description="Dynein heavy chain C-terminal" evidence="26">
    <location>
        <begin position="4351"/>
        <end position="4646"/>
    </location>
</feature>
<dbReference type="InterPro" id="IPR013594">
    <property type="entry name" value="Dynein_heavy_tail"/>
</dbReference>
<dbReference type="Pfam" id="PF12780">
    <property type="entry name" value="AAA_8"/>
    <property type="match status" value="1"/>
</dbReference>
<dbReference type="InterPro" id="IPR041589">
    <property type="entry name" value="DNAH3_AAA_lid_1"/>
</dbReference>
<feature type="compositionally biased region" description="Basic and acidic residues" evidence="15">
    <location>
        <begin position="945"/>
        <end position="976"/>
    </location>
</feature>
<dbReference type="Pfam" id="PF17852">
    <property type="entry name" value="Dynein_AAA_lid"/>
    <property type="match status" value="1"/>
</dbReference>
<dbReference type="InterPro" id="IPR004273">
    <property type="entry name" value="Dynein_heavy_D6_P-loop"/>
</dbReference>
<evidence type="ECO:0000313" key="28">
    <source>
        <dbReference type="EMBL" id="CAH3119549.1"/>
    </source>
</evidence>
<feature type="domain" description="Dynein heavy chain AAA module D4" evidence="21">
    <location>
        <begin position="2946"/>
        <end position="3214"/>
    </location>
</feature>
<dbReference type="InterPro" id="IPR041466">
    <property type="entry name" value="Dynein_AAA5_ext"/>
</dbReference>
<keyword evidence="29" id="KW-1185">Reference proteome</keyword>
<dbReference type="FunFam" id="1.10.472.130:FF:000009">
    <property type="entry name" value="Dynein heavy chain 5, axonemal"/>
    <property type="match status" value="1"/>
</dbReference>
<dbReference type="GO" id="GO:0051959">
    <property type="term" value="F:dynein light intermediate chain binding"/>
    <property type="evidence" value="ECO:0007669"/>
    <property type="project" value="InterPro"/>
</dbReference>
<keyword evidence="9 14" id="KW-0175">Coiled coil</keyword>
<dbReference type="SUPFAM" id="SSF52540">
    <property type="entry name" value="P-loop containing nucleoside triphosphate hydrolases"/>
    <property type="match status" value="4"/>
</dbReference>
<dbReference type="FunFam" id="3.40.50.300:FF:002141">
    <property type="entry name" value="Dynein heavy chain"/>
    <property type="match status" value="1"/>
</dbReference>
<feature type="domain" description="Dynein heavy chain AAA lid" evidence="25">
    <location>
        <begin position="4205"/>
        <end position="4344"/>
    </location>
</feature>
<dbReference type="GO" id="GO:0007018">
    <property type="term" value="P:microtubule-based movement"/>
    <property type="evidence" value="ECO:0007669"/>
    <property type="project" value="InterPro"/>
</dbReference>
<keyword evidence="13" id="KW-0966">Cell projection</keyword>
<evidence type="ECO:0000256" key="7">
    <source>
        <dbReference type="ARBA" id="ARBA00022840"/>
    </source>
</evidence>
<dbReference type="FunFam" id="3.40.50.300:FF:000044">
    <property type="entry name" value="Dynein heavy chain 5, axonemal"/>
    <property type="match status" value="1"/>
</dbReference>
<evidence type="ECO:0000256" key="2">
    <source>
        <dbReference type="ARBA" id="ARBA00008887"/>
    </source>
</evidence>
<dbReference type="Gene3D" id="3.40.50.300">
    <property type="entry name" value="P-loop containing nucleotide triphosphate hydrolases"/>
    <property type="match status" value="5"/>
</dbReference>
<feature type="domain" description="Dynein heavy chain tail" evidence="17">
    <location>
        <begin position="288"/>
        <end position="839"/>
    </location>
</feature>
<dbReference type="Gene3D" id="1.10.8.720">
    <property type="entry name" value="Region D6 of dynein motor"/>
    <property type="match status" value="1"/>
</dbReference>
<dbReference type="GO" id="GO:0005874">
    <property type="term" value="C:microtubule"/>
    <property type="evidence" value="ECO:0007669"/>
    <property type="project" value="UniProtKB-KW"/>
</dbReference>
<dbReference type="FunFam" id="3.20.180.20:FF:000001">
    <property type="entry name" value="Dynein axonemal heavy chain 5"/>
    <property type="match status" value="1"/>
</dbReference>
<keyword evidence="6" id="KW-0547">Nucleotide-binding</keyword>
<keyword evidence="7" id="KW-0067">ATP-binding</keyword>
<evidence type="ECO:0000256" key="15">
    <source>
        <dbReference type="SAM" id="MobiDB-lite"/>
    </source>
</evidence>
<evidence type="ECO:0000259" key="27">
    <source>
        <dbReference type="Pfam" id="PF25007"/>
    </source>
</evidence>
<dbReference type="Gene3D" id="1.20.140.100">
    <property type="entry name" value="Dynein heavy chain, N-terminal domain 2"/>
    <property type="match status" value="1"/>
</dbReference>
<evidence type="ECO:0000259" key="16">
    <source>
        <dbReference type="Pfam" id="PF03028"/>
    </source>
</evidence>
<keyword evidence="5" id="KW-0677">Repeat</keyword>
<dbReference type="InterPro" id="IPR042228">
    <property type="entry name" value="Dynein_linker_3"/>
</dbReference>
<feature type="domain" description="Dynein heavy chain AAA 5 extension" evidence="23">
    <location>
        <begin position="2448"/>
        <end position="2566"/>
    </location>
</feature>
<dbReference type="InterPro" id="IPR042222">
    <property type="entry name" value="Dynein_2_N"/>
</dbReference>
<dbReference type="Gene3D" id="3.20.180.20">
    <property type="entry name" value="Dynein heavy chain, N-terminal domain 2"/>
    <property type="match status" value="1"/>
</dbReference>
<dbReference type="FunFam" id="3.40.50.300:FF:000543">
    <property type="entry name" value="Dynein axonemal heavy chain 5"/>
    <property type="match status" value="1"/>
</dbReference>
<dbReference type="InterPro" id="IPR043160">
    <property type="entry name" value="Dynein_C_barrel"/>
</dbReference>
<dbReference type="EMBL" id="CALNXJ010000017">
    <property type="protein sequence ID" value="CAH3119549.1"/>
    <property type="molecule type" value="Genomic_DNA"/>
</dbReference>
<dbReference type="InterPro" id="IPR041658">
    <property type="entry name" value="AAA_lid_11"/>
</dbReference>
<evidence type="ECO:0000259" key="21">
    <source>
        <dbReference type="Pfam" id="PF12780"/>
    </source>
</evidence>
<dbReference type="Gene3D" id="3.10.490.20">
    <property type="match status" value="1"/>
</dbReference>
<dbReference type="GO" id="GO:0005858">
    <property type="term" value="C:axonemal dynein complex"/>
    <property type="evidence" value="ECO:0007669"/>
    <property type="project" value="TreeGrafter"/>
</dbReference>
<comment type="similarity">
    <text evidence="2">Belongs to the dynein heavy chain family.</text>
</comment>
<dbReference type="Gene3D" id="1.20.1270.280">
    <property type="match status" value="1"/>
</dbReference>
<dbReference type="FunFam" id="1.20.920.20:FF:000004">
    <property type="entry name" value="Dynein axonemal heavy chain 5"/>
    <property type="match status" value="1"/>
</dbReference>
<feature type="coiled-coil region" evidence="14">
    <location>
        <begin position="3760"/>
        <end position="3787"/>
    </location>
</feature>
<dbReference type="FunFam" id="1.10.8.720:FF:000004">
    <property type="entry name" value="Dynein heavy chain 5, axonemal"/>
    <property type="match status" value="1"/>
</dbReference>
<dbReference type="InterPro" id="IPR035699">
    <property type="entry name" value="AAA_6"/>
</dbReference>
<dbReference type="Gene3D" id="1.10.472.130">
    <property type="match status" value="1"/>
</dbReference>
<evidence type="ECO:0000259" key="24">
    <source>
        <dbReference type="Pfam" id="PF17857"/>
    </source>
</evidence>
<dbReference type="PANTHER" id="PTHR46532:SF11">
    <property type="entry name" value="DYNEIN AXONEMAL HEAVY CHAIN 12"/>
    <property type="match status" value="1"/>
</dbReference>
<dbReference type="InterPro" id="IPR041228">
    <property type="entry name" value="Dynein_C"/>
</dbReference>
<feature type="compositionally biased region" description="Basic and acidic residues" evidence="15">
    <location>
        <begin position="52"/>
        <end position="64"/>
    </location>
</feature>
<feature type="domain" description="Dynein heavy chain 3 AAA+ lid" evidence="24">
    <location>
        <begin position="2788"/>
        <end position="2875"/>
    </location>
</feature>
<evidence type="ECO:0000256" key="5">
    <source>
        <dbReference type="ARBA" id="ARBA00022737"/>
    </source>
</evidence>
<reference evidence="28 29" key="1">
    <citation type="submission" date="2022-05" db="EMBL/GenBank/DDBJ databases">
        <authorList>
            <consortium name="Genoscope - CEA"/>
            <person name="William W."/>
        </authorList>
    </citation>
    <scope>NUCLEOTIDE SEQUENCE [LARGE SCALE GENOMIC DNA]</scope>
</reference>
<evidence type="ECO:0000259" key="17">
    <source>
        <dbReference type="Pfam" id="PF08385"/>
    </source>
</evidence>
<evidence type="ECO:0000259" key="20">
    <source>
        <dbReference type="Pfam" id="PF12777"/>
    </source>
</evidence>
<evidence type="ECO:0000256" key="3">
    <source>
        <dbReference type="ARBA" id="ARBA00022490"/>
    </source>
</evidence>
<evidence type="ECO:0000259" key="25">
    <source>
        <dbReference type="Pfam" id="PF18198"/>
    </source>
</evidence>
<gene>
    <name evidence="28" type="ORF">PMEA_00008336</name>
</gene>
<keyword evidence="4" id="KW-0493">Microtubule</keyword>
<keyword evidence="11" id="KW-0505">Motor protein</keyword>
<dbReference type="Pfam" id="PF12781">
    <property type="entry name" value="AAA_9"/>
    <property type="match status" value="1"/>
</dbReference>
<dbReference type="Pfam" id="PF17857">
    <property type="entry name" value="AAA_lid_1"/>
    <property type="match status" value="1"/>
</dbReference>
<dbReference type="Pfam" id="PF12775">
    <property type="entry name" value="AAA_7"/>
    <property type="match status" value="1"/>
</dbReference>
<evidence type="ECO:0000256" key="11">
    <source>
        <dbReference type="ARBA" id="ARBA00023175"/>
    </source>
</evidence>
<proteinExistence type="inferred from homology"/>
<dbReference type="FunFam" id="1.10.8.1220:FF:000001">
    <property type="entry name" value="Dynein axonemal heavy chain 5"/>
    <property type="match status" value="1"/>
</dbReference>
<dbReference type="Proteomes" id="UP001159428">
    <property type="component" value="Unassembled WGS sequence"/>
</dbReference>
<evidence type="ECO:0000259" key="23">
    <source>
        <dbReference type="Pfam" id="PF17852"/>
    </source>
</evidence>
<dbReference type="GO" id="GO:0005524">
    <property type="term" value="F:ATP binding"/>
    <property type="evidence" value="ECO:0007669"/>
    <property type="project" value="UniProtKB-KW"/>
</dbReference>
<evidence type="ECO:0000259" key="26">
    <source>
        <dbReference type="Pfam" id="PF18199"/>
    </source>
</evidence>
<dbReference type="Gene3D" id="1.10.8.710">
    <property type="match status" value="1"/>
</dbReference>
<evidence type="ECO:0000259" key="22">
    <source>
        <dbReference type="Pfam" id="PF12781"/>
    </source>
</evidence>
<keyword evidence="3" id="KW-0963">Cytoplasm</keyword>
<feature type="domain" description="Dynein heavy chain ATP-binding dynein motor region" evidence="22">
    <location>
        <begin position="3599"/>
        <end position="3819"/>
    </location>
</feature>
<evidence type="ECO:0000313" key="29">
    <source>
        <dbReference type="Proteomes" id="UP001159428"/>
    </source>
</evidence>
<dbReference type="FunFam" id="1.20.920.30:FF:000004">
    <property type="entry name" value="Dynein axonemal heavy chain 5"/>
    <property type="match status" value="1"/>
</dbReference>
<evidence type="ECO:0000259" key="18">
    <source>
        <dbReference type="Pfam" id="PF08393"/>
    </source>
</evidence>
<feature type="coiled-coil region" evidence="14">
    <location>
        <begin position="3454"/>
        <end position="3516"/>
    </location>
</feature>
<dbReference type="Gene3D" id="1.20.920.30">
    <property type="match status" value="1"/>
</dbReference>
<accession>A0AAU9WMX1</accession>
<dbReference type="FunFam" id="3.40.50.300:FF:001221">
    <property type="entry name" value="Axonemal dynein heavy chain 8"/>
    <property type="match status" value="1"/>
</dbReference>
<keyword evidence="8" id="KW-0243">Dynein</keyword>
<dbReference type="InterPro" id="IPR035706">
    <property type="entry name" value="AAA_9"/>
</dbReference>
<organism evidence="28 29">
    <name type="scientific">Pocillopora meandrina</name>
    <dbReference type="NCBI Taxonomy" id="46732"/>
    <lineage>
        <taxon>Eukaryota</taxon>
        <taxon>Metazoa</taxon>
        <taxon>Cnidaria</taxon>
        <taxon>Anthozoa</taxon>
        <taxon>Hexacorallia</taxon>
        <taxon>Scleractinia</taxon>
        <taxon>Astrocoeniina</taxon>
        <taxon>Pocilloporidae</taxon>
        <taxon>Pocillopora</taxon>
    </lineage>
</organism>
<feature type="coiled-coil region" evidence="14">
    <location>
        <begin position="1260"/>
        <end position="1287"/>
    </location>
</feature>
<dbReference type="InterPro" id="IPR013602">
    <property type="entry name" value="Dynein_heavy_linker"/>
</dbReference>
<dbReference type="GO" id="GO:0097729">
    <property type="term" value="C:9+2 motile cilium"/>
    <property type="evidence" value="ECO:0007669"/>
    <property type="project" value="UniProtKB-ARBA"/>
</dbReference>
<feature type="domain" description="Dynein heavy chain hydrolytic ATP-binding dynein motor region" evidence="19">
    <location>
        <begin position="1966"/>
        <end position="2293"/>
    </location>
</feature>
<dbReference type="Pfam" id="PF12777">
    <property type="entry name" value="MT"/>
    <property type="match status" value="1"/>
</dbReference>
<dbReference type="FunFam" id="3.40.50.300:FF:000320">
    <property type="entry name" value="Dynein, axonemal, heavy chain 5"/>
    <property type="match status" value="1"/>
</dbReference>
<evidence type="ECO:0000256" key="1">
    <source>
        <dbReference type="ARBA" id="ARBA00004430"/>
    </source>
</evidence>
<dbReference type="InterPro" id="IPR042219">
    <property type="entry name" value="AAA_lid_11_sf"/>
</dbReference>
<dbReference type="InterPro" id="IPR026983">
    <property type="entry name" value="DHC"/>
</dbReference>
<feature type="domain" description="Dynein heavy chain coiled coil stalk" evidence="20">
    <location>
        <begin position="3228"/>
        <end position="3569"/>
    </location>
</feature>
<dbReference type="FunFam" id="1.10.8.710:FF:000003">
    <property type="entry name" value="Dynein axonemal heavy chain 5"/>
    <property type="match status" value="1"/>
</dbReference>
<evidence type="ECO:0000256" key="6">
    <source>
        <dbReference type="ARBA" id="ARBA00022741"/>
    </source>
</evidence>
<sequence>MPSVKDSKGSKKSAGGASQEHSGGSKADRNRRSSLKGSTGTSLFAHPLTGETVKERQQKVRENREARKRMITDEYRFLMGIVGGYVDLDVSAVEEFVLDSEEAVYLINSFLKPKGRRSLMFFYQEVDHEGRNTEVRARTVKSGKVAVLLVTSGLEEKLTGTLVYCVKADANKELKMRNIADEACFGMINAGEAGSFIPALRTHLAKIYIPAIRAMSSWGELEKTPQGVKASAQFVESLDGFVHFIDGAHAALNEAITLHPCELIDVTALEGPADYQAIANNQDILTGLDELVHSWCKQIEQVLAESEQMRKEADDTGPMAELEHWKMRMAKFNSLVEQIKGAECRAVIKILLIAKSKTIKFWRELDCRITDAANEAKDNVKFLYTLEKECDPLYHADPVTMIDCIPKLINTIQMIHSISRYCNTSQRMTSLFIKVTNQMVTACKNYLTDRGVNRVWDQPRQPMIEKLKACLRLNQEYQKCFQRTKKRIAEDPTMRPFEFSEMYIFGKFDAFCKRLNQIIEVLDALETYSVLSESKIEGIEPISNRFQSMYSALKKKPYDPLDHRKPDFEADFTEFRRQISDFENHLKMFMSGCFEKIVSISQSLDLLGRFGKLGIPSLQAYIEDRYASLLHHFGKEVEAISKMYQRHCENPPLHRDVPPISGRISWARQLMRRIRNPMNIFEQHPSCLKTPEAYKIIRNFNQLATVLVEFEILYHKGWLKQVEIAKTGLQASLLVRHPDTGELYVNCDPQLIQLIREAEYMMKLNLPIPETARLIFLRRDIIKTVDGNLKMMLEDVKKVRAKIPNIFMPLMLPHMQRVEVAISPGVTMLNWNSLNIPAYISNVYSRLREVDLLVKQVNDIRDARIDAVLKEMSETVFCELPGDDPWTIDEFVTETQKRCAPLGKVLDHMSLCVEEAVHELASIFVESLERIGVSALGPSSPSAKPSERDKDRKLESCGENNKEGQRERTPKVPDEKTIDEEIDEVILYFNHRNFKALLRATRNALDGLKRRLFCTNTTRSTYGKGTFSLSSDLPANTYNKAPFFKADISLVIPLVVVQPTLDDVQQALNKATQAVLDVTRSVAQWGQKRSKCTETSSAQDDGALGHIKRTVRANDSTEEIPASKLKNYYKSVAEHKDITKLLMVLTSVISSTKAEVMTCLDSFTQFHHVWDEDKEKTVADFVASDPILSEFKSEILKYQVIEQDVENIEPSFRVGHGAIELFSEPFKLALRVELKAWKLLFGHSINNKYKHSMDEITQFVSDYSKRLARQINDLEDVRNAMAALEDIRQNEIRIDMILGPIEEAYSMLNKFEVSVSREEVEGVDTLRYSFEKLLAQAGQVQSHLVKIQPQFKADLLEKVVVFREASSNYMSDYSEIGPMVSGITPQEASDRLNTFQSRFDELWRKYTTYSGGEQLFGLTVTEYPELVRTKKELGLLQKLYGLYNAVIDGVNGYYDILWIEVDIEKINNELLDFQNRCRKLPKALREWQAFNELKKKIDDFNECCPLLELMANKAMKDRHWERLAALTGHTFEVESENFLLRNIMEAPLLENKEDIEDISISAVKEKDIEAKLSQVVAEWKSQMFSFAGFKNRGELLLKGGETSEIISLLEDSLMVLGSLLSNRYNAPFKKDIQGWVQKLSNTSDIIENWMIVQNLWVYLEAVFVGGDIAKQLPQEAKRFANIDKSWVKILTRAHETPNVVQCCVGDDTLGQLLPHLLEQLELCQKSLTGYLEKKRLVFPRFFFVSDPALLEILGQASDSHTIQAHLLNVFDNVKNVAFHEKDYDRILAIISSEGETVQLESPVMAKGNVELWLGELLNQAMHSLHAVIRDAYHATNDGGFQLMSFLGQFPSQVGLLGIQMIWTRDAEEALKNARSDKKVMATTNQKFLNLLNSLIEVTTQELTKMERTKFETFVTIHVHQRDIFDDLVKMHIRSVTDFEWLKQSRFYFKEDIDDCIISITDVDFSYQNEFLGCTDRLVITPLTDRCYITLAQALGMSMGGAPAGPAGTGKTETTKDMGKALGKYVVVFNCSDQMDFRGLGRIYKGLAQSGSWGCFDEFNRIELPVLSVAAQQIYIVLTAKKDRKKQFVFSDGDVVDLNPEFGIFLTMNPGYAGRQELPENLKVQFRTVAMMVPDRQIIMRVKLASCGFIENVILAQKFFTLYKLCEEQLSKQVHYDFGLRNILSVLRTLGAAKRANPQDSESTTVMRVLRDMNLSKLVDEDEPLFLSLINDLFPGIVLDKAGYPELEEMIQKHVEEAGLIFHPPWILKLIQLYETQRVRHGMMTLGPSGAGKSVCINILMKAMGDCGAPHREMRMNPKAITAPQMFGRLDVATNDWTDGIFSTLWRKTLKAKKGEHIWIVLDGPVDAIWIENLNSVLDDNKTLTLANGDRIPMSPQCKVVFEPHNIDNASPATVSRNGMVYMSSSVMDWRPIVKAWLNKREVQEHDVLEPLFECIFDEVYTYVKQNLSPKMEVLECNVIKQCIDILEGLIPSKEEHGVLKPNHLSRLFVFALMWGVGALLEIEDRAKMEEFLVKHGKLALPDIDAGSQDTIFEFVVDNCGNWEHWLNRVQEYNYPPDYKPEYSSILVPNVDNVRTSFLMETIAKQSKAVLLIGEQGTAKTVMIKGYLAKYNPEVHMSKSVNFSSATTPLLFQRTIESYVDKRVGTTYGPPAGRKMTCFIDDVNMPIINEWGDQVTNEIVRQVMEQQGFYNLEKPGEFTHIVDIQFIAAMIHPGGGRNDIPERLKRQFSIFNCTLPSNASIDKIFGVIGTGYFCSARFSDEVCDIVDQLVACTRVLWQKTKTKMLPTPAKFHYIFNLRDLSRIWEGMLNVAGEEVNTRKLALALWKHECTRVIADRFTNDADRKWFEKTITRVIEEHMGEEGVEQLMDEPYFVDFLRDAPEPTGEEAEDADLDAPKIYEMVPTLDFLNEKLGQYMAMYNDTVRGANLDLVFFKDAMTHLVKISRIIRTPCGNALLVGVGGSGKQSLTRLASFIAGYKIFQITLTRSYNVSNLMDDLKYLYRVAGSEGKGITFVFTDNEIKDESFLEYLNNVLSSGEVSNLFARDELDEITQGLIGVMKKEMPRVPPTNDNLYSYFISRSRKNLHVVLCFSPVGEKFRNRSLKFPGLISGCTMDWFTRWPKDALIAVADYFLSKFDITCTAAIKNSVVQTMGTFHDGVAEACVEYFERQENVKMFRRQTHVTPKSYLSFVDGYKTIYAEKRSQIGELANRMNTGLDKLVEASASVAELAKELVVKEKELAVASVKADKVLAEVTVSAQAAEKVKASVQKVKDKAQAIVDEIEATVAEKKLSAAKPALQEAESALQTIKAADISTVRKLAKPPHLIMRIMDCVLLLFRRTVSPFIYDAERQCLTPSWSESLKLMSQGGFLQNLVNFPKDTINEEAVELLQPYLSMEDYNLETAKKVCGNVAGLCSWTCAMAFFYEVNKEVLPLKANLVVQEARLKVAAAELNSAQAQLDDKQRELDKVQAMYDAAVREKQELLDDAESCKNKMQAASALITGLGGEKVRWTQQSKEFQDQIGRLVGDVLLATGFLSYLGPFNQNFRNLLLSRWEKEMTKDKIPFSENLNLINMLTDAATIGEWNLHGLPSDELSIQNGIIVTKATRYPLLIDPQTQGKAWIMSREKENELQVTSLNHKYFRNHLEDSLSLGRPLLIEDVGEELDPALDNVLEKNFIKSGSTYKVKVGDKECDVMSGFRMYITTKLGNPSYTPEVSARTAIIDFTVTMKGLEEQLLGRVINTEKEELEAERVKLMEDVTSNKRKMKELEDNLLFRLTSTQGSLVEDESLVAVLKTTKETAEEVSEKLAVAAETEVKINLAREEFRPVATRGSILYFLIVEMSMVNVMYQTSLKQFLGIFDLSMARSEKSPIPAKRIQNIIEFLTYEVFKYSCRGLFENHKFLFTLLLALKIDIQGGKVKVLEFQTFIKGGAALDLKAVQPKPSKWIMDMTWLNLVELSKLPQFSGVLDQVLRNDSGWKQWFDKDAPEESTIPDGYDSSLDTFRKLLLVRSWCPDRTLHQARKYIADTMGERYAEGVILNLEATWEESDPQTPLICFLSMGSDPTGAIENLAKRKGIECRAVSMGQGQEVHARRLLQQSMAGGGWVLLQNCHLGLNFMDELLETVTTSESSHEGFRVWITTEAHNQFPISLLQSSIKFTNEPPQGVKPGLKRTYAGITQDQLDVTNMPQWKPTLYAVAFLHTVVQERRKFGPLGWNIPYEFNQADFAASVQFVQNHLDDIDPKKGVSWNTVRYMLGEVQYGGRVTDDYDKRLLNTFAKVWFGEHMFTEDFCFYTGYKIPKCRSLENFFEAIQALPSVDTPQVFGLHPNADITYQSNTAKEVLDTIMSIQPKDSGGGSGETRESVVTRQADDMLDKLPNDYVPHEVRARLQKMGALASMNIFLRQEIDRMQRVITLVRQTLTDLKLAIEGTIIMSENLRDALDNMYDARIPALWRKISWESSTLGFWFTEFLERNNQFSTWIFNGRPSVFWMTGFFNPQGFLTAMRQEVTRAHKGWALDSVVLHNDVIRAMKEDINSPPSEGVYIYGLYLDGAGWDRRGCKLIEPQPKVLFTLLPVVHVYAVNSTAPKDSRLYQCPVYKKPQRTDLTYITPLWLKTVLSPDHWILRGVALLCDIK</sequence>
<dbReference type="GO" id="GO:0008569">
    <property type="term" value="F:minus-end-directed microtubule motor activity"/>
    <property type="evidence" value="ECO:0007669"/>
    <property type="project" value="InterPro"/>
</dbReference>
<evidence type="ECO:0000256" key="12">
    <source>
        <dbReference type="ARBA" id="ARBA00023212"/>
    </source>
</evidence>
<dbReference type="InterPro" id="IPR024743">
    <property type="entry name" value="Dynein_HC_stalk"/>
</dbReference>
<keyword evidence="10" id="KW-0969">Cilium</keyword>
<dbReference type="Pfam" id="PF18198">
    <property type="entry name" value="AAA_lid_11"/>
    <property type="match status" value="1"/>
</dbReference>